<dbReference type="EMBL" id="MIQH01000951">
    <property type="protein sequence ID" value="OIR23941.1"/>
    <property type="molecule type" value="Genomic_DNA"/>
</dbReference>
<gene>
    <name evidence="2" type="ORF">BGC33_08735</name>
</gene>
<dbReference type="AlphaFoldDB" id="A0A1J5UDD2"/>
<comment type="caution">
    <text evidence="2">The sequence shown here is derived from an EMBL/GenBank/DDBJ whole genome shotgun (WGS) entry which is preliminary data.</text>
</comment>
<sequence>MLKILLASLLFIASQVQAEMTLKHGFYLSSSVGSLKADISGKHNDYSTGAAISKNATVHDGKISNARSFGYNLRYAPKVGFGYEVGLYFTKIKMPTQNAALMTDDGGYIQTYEFEKGNPVPIGLKDAVIDSPSSYMSTTDLYLGGLYNFKVIDKVMPDTIFDKIMPYVGLGYAKVKGDWYKSYFSGIPNDPAYGTKGKTSIDGHYLSAKAGINFNENYNVEIEHAKHKFHADAFRSFDINGSDAEFSRTSINFIYTF</sequence>
<dbReference type="RefSeq" id="WP_071565136.1">
    <property type="nucleotide sequence ID" value="NZ_MIQH01000951.1"/>
</dbReference>
<evidence type="ECO:0000313" key="2">
    <source>
        <dbReference type="EMBL" id="OIR23941.1"/>
    </source>
</evidence>
<name>A0A1J5UDD2_9GAMM</name>
<reference evidence="3" key="1">
    <citation type="submission" date="2016-09" db="EMBL/GenBank/DDBJ databases">
        <title>Genome Sequence of Bathymodiolus thermophilus sulfur-oxidizing gill endosymbiont.</title>
        <authorList>
            <person name="Ponnudurai R."/>
            <person name="Kleiner M."/>
            <person name="Sayavedra L."/>
            <person name="Thuermer A."/>
            <person name="Felbeck H."/>
            <person name="Schlueter R."/>
            <person name="Schweder T."/>
            <person name="Markert S."/>
        </authorList>
    </citation>
    <scope>NUCLEOTIDE SEQUENCE [LARGE SCALE GENOMIC DNA]</scope>
    <source>
        <strain evidence="3">BAT/CrabSpa'14</strain>
    </source>
</reference>
<dbReference type="OrthoDB" id="9783637at2"/>
<evidence type="ECO:0008006" key="4">
    <source>
        <dbReference type="Google" id="ProtNLM"/>
    </source>
</evidence>
<dbReference type="Proteomes" id="UP000182798">
    <property type="component" value="Unassembled WGS sequence"/>
</dbReference>
<protein>
    <recommendedName>
        <fullName evidence="4">Outer membrane protein beta-barrel domain-containing protein</fullName>
    </recommendedName>
</protein>
<evidence type="ECO:0000256" key="1">
    <source>
        <dbReference type="SAM" id="SignalP"/>
    </source>
</evidence>
<proteinExistence type="predicted"/>
<accession>A0A1J5UDD2</accession>
<feature type="signal peptide" evidence="1">
    <location>
        <begin position="1"/>
        <end position="18"/>
    </location>
</feature>
<evidence type="ECO:0000313" key="3">
    <source>
        <dbReference type="Proteomes" id="UP000182798"/>
    </source>
</evidence>
<feature type="chain" id="PRO_5009635951" description="Outer membrane protein beta-barrel domain-containing protein" evidence="1">
    <location>
        <begin position="19"/>
        <end position="257"/>
    </location>
</feature>
<organism evidence="2 3">
    <name type="scientific">Bathymodiolus thermophilus thioautotrophic gill symbiont</name>
    <dbReference type="NCBI Taxonomy" id="2360"/>
    <lineage>
        <taxon>Bacteria</taxon>
        <taxon>Pseudomonadati</taxon>
        <taxon>Pseudomonadota</taxon>
        <taxon>Gammaproteobacteria</taxon>
        <taxon>sulfur-oxidizing symbionts</taxon>
    </lineage>
</organism>
<keyword evidence="1" id="KW-0732">Signal</keyword>